<dbReference type="EMBL" id="JABRWQ010000002">
    <property type="protein sequence ID" value="NRD22905.1"/>
    <property type="molecule type" value="Genomic_DNA"/>
</dbReference>
<proteinExistence type="predicted"/>
<comment type="caution">
    <text evidence="2">The sequence shown here is derived from an EMBL/GenBank/DDBJ whole genome shotgun (WGS) entry which is preliminary data.</text>
</comment>
<dbReference type="Proteomes" id="UP000805085">
    <property type="component" value="Unassembled WGS sequence"/>
</dbReference>
<organism evidence="2 3">
    <name type="scientific">Winogradskyella litoriviva</name>
    <dbReference type="NCBI Taxonomy" id="1220182"/>
    <lineage>
        <taxon>Bacteria</taxon>
        <taxon>Pseudomonadati</taxon>
        <taxon>Bacteroidota</taxon>
        <taxon>Flavobacteriia</taxon>
        <taxon>Flavobacteriales</taxon>
        <taxon>Flavobacteriaceae</taxon>
        <taxon>Winogradskyella</taxon>
    </lineage>
</organism>
<gene>
    <name evidence="2" type="ORF">HNV10_06610</name>
</gene>
<evidence type="ECO:0000313" key="2">
    <source>
        <dbReference type="EMBL" id="NRD22905.1"/>
    </source>
</evidence>
<evidence type="ECO:0008006" key="4">
    <source>
        <dbReference type="Google" id="ProtNLM"/>
    </source>
</evidence>
<name>A0ABX2E3H6_9FLAO</name>
<protein>
    <recommendedName>
        <fullName evidence="4">DUF983 domain-containing protein</fullName>
    </recommendedName>
</protein>
<feature type="transmembrane region" description="Helical" evidence="1">
    <location>
        <begin position="94"/>
        <end position="117"/>
    </location>
</feature>
<sequence length="172" mass="19422">MSITKHCQLCDHQVVDFKTGTLCGLTNRKPDFINTCAKAKLDSKLRPKIESTNIEYERVLKTKALVYINFVIFLVVGVAVILAGYFLAQYLLKFRVIAAVPFIISAIGLMGVLPLAIGPMNQFRNDLKLAKSKKDEVDNVLKIYNIKYNINLKFGDKYHGVQDVEVDLNIKK</sequence>
<accession>A0ABX2E3H6</accession>
<keyword evidence="1" id="KW-0812">Transmembrane</keyword>
<keyword evidence="1" id="KW-0472">Membrane</keyword>
<keyword evidence="3" id="KW-1185">Reference proteome</keyword>
<dbReference type="RefSeq" id="WP_173300531.1">
    <property type="nucleotide sequence ID" value="NZ_JABRWQ010000002.1"/>
</dbReference>
<feature type="transmembrane region" description="Helical" evidence="1">
    <location>
        <begin position="64"/>
        <end position="88"/>
    </location>
</feature>
<evidence type="ECO:0000256" key="1">
    <source>
        <dbReference type="SAM" id="Phobius"/>
    </source>
</evidence>
<evidence type="ECO:0000313" key="3">
    <source>
        <dbReference type="Proteomes" id="UP000805085"/>
    </source>
</evidence>
<reference evidence="2 3" key="1">
    <citation type="journal article" date="2015" name="Int. J. Syst. Evol. Microbiol.">
        <title>Winogradskyella litoriviva sp. nov., isolated from coastal seawater.</title>
        <authorList>
            <person name="Nedashkovskaya O.I."/>
            <person name="Kukhlevskiy A.D."/>
            <person name="Zhukova N.V."/>
            <person name="Kim S.J."/>
            <person name="Rhee S.K."/>
            <person name="Mikhailov V.V."/>
        </authorList>
    </citation>
    <scope>NUCLEOTIDE SEQUENCE [LARGE SCALE GENOMIC DNA]</scope>
    <source>
        <strain evidence="2 3">KMM6491</strain>
    </source>
</reference>
<keyword evidence="1" id="KW-1133">Transmembrane helix</keyword>